<evidence type="ECO:0008006" key="3">
    <source>
        <dbReference type="Google" id="ProtNLM"/>
    </source>
</evidence>
<accession>A0A2Z6QWV7</accession>
<dbReference type="EMBL" id="BEXD01000795">
    <property type="protein sequence ID" value="GBB90249.1"/>
    <property type="molecule type" value="Genomic_DNA"/>
</dbReference>
<name>A0A2Z6QWV7_9GLOM</name>
<gene>
    <name evidence="1" type="ORF">RclHR1_17130001</name>
</gene>
<keyword evidence="2" id="KW-1185">Reference proteome</keyword>
<organism evidence="1 2">
    <name type="scientific">Rhizophagus clarus</name>
    <dbReference type="NCBI Taxonomy" id="94130"/>
    <lineage>
        <taxon>Eukaryota</taxon>
        <taxon>Fungi</taxon>
        <taxon>Fungi incertae sedis</taxon>
        <taxon>Mucoromycota</taxon>
        <taxon>Glomeromycotina</taxon>
        <taxon>Glomeromycetes</taxon>
        <taxon>Glomerales</taxon>
        <taxon>Glomeraceae</taxon>
        <taxon>Rhizophagus</taxon>
    </lineage>
</organism>
<comment type="caution">
    <text evidence="1">The sequence shown here is derived from an EMBL/GenBank/DDBJ whole genome shotgun (WGS) entry which is preliminary data.</text>
</comment>
<dbReference type="Proteomes" id="UP000247702">
    <property type="component" value="Unassembled WGS sequence"/>
</dbReference>
<evidence type="ECO:0000313" key="1">
    <source>
        <dbReference type="EMBL" id="GBB90249.1"/>
    </source>
</evidence>
<evidence type="ECO:0000313" key="2">
    <source>
        <dbReference type="Proteomes" id="UP000247702"/>
    </source>
</evidence>
<sequence>MFFKLRGKEENSANATQKDATLEGLKEYICKEYELPSLEKDGAVLNFISEDKKRHSPLNDQDFCRILQQFVSKNNFKLIVVIETPSKAFSDWSFPKHLMVEIKLCQDVTPLNKAKEAMKTIYSYCYLAGRISFYKDNFKLIPEKYVEADLMKGFTQASVQLESTLSRKRKADEIDNEQEVDSMFGIVTNAFEWYFMECSYEEGKISFKLSKPVTVVYENKDLQAKVEKVLRFSK</sequence>
<reference evidence="1 2" key="1">
    <citation type="submission" date="2017-11" db="EMBL/GenBank/DDBJ databases">
        <title>The genome of Rhizophagus clarus HR1 reveals common genetic basis of auxotrophy among arbuscular mycorrhizal fungi.</title>
        <authorList>
            <person name="Kobayashi Y."/>
        </authorList>
    </citation>
    <scope>NUCLEOTIDE SEQUENCE [LARGE SCALE GENOMIC DNA]</scope>
    <source>
        <strain evidence="1 2">HR1</strain>
    </source>
</reference>
<dbReference type="AlphaFoldDB" id="A0A2Z6QWV7"/>
<proteinExistence type="predicted"/>
<protein>
    <recommendedName>
        <fullName evidence="3">Crinkler effector protein N-terminal domain-containing protein</fullName>
    </recommendedName>
</protein>